<dbReference type="RefSeq" id="WP_050793678.1">
    <property type="nucleotide sequence ID" value="NZ_CAUJRG010000006.1"/>
</dbReference>
<dbReference type="Gene3D" id="1.10.287.1260">
    <property type="match status" value="1"/>
</dbReference>
<dbReference type="STRING" id="28091.SAMEA3174300_01018"/>
<dbReference type="GO" id="GO:0008381">
    <property type="term" value="F:mechanosensitive monoatomic ion channel activity"/>
    <property type="evidence" value="ECO:0007669"/>
    <property type="project" value="InterPro"/>
</dbReference>
<keyword evidence="3" id="KW-1003">Cell membrane</keyword>
<dbReference type="PANTHER" id="PTHR30221">
    <property type="entry name" value="SMALL-CONDUCTANCE MECHANOSENSITIVE CHANNEL"/>
    <property type="match status" value="1"/>
</dbReference>
<dbReference type="SUPFAM" id="SSF50182">
    <property type="entry name" value="Sm-like ribonucleoproteins"/>
    <property type="match status" value="1"/>
</dbReference>
<evidence type="ECO:0000259" key="9">
    <source>
        <dbReference type="Pfam" id="PF21082"/>
    </source>
</evidence>
<keyword evidence="11" id="KW-1185">Reference proteome</keyword>
<name>A0A3S4ZJB2_9NEIS</name>
<dbReference type="SUPFAM" id="SSF82689">
    <property type="entry name" value="Mechanosensitive channel protein MscS (YggB), C-terminal domain"/>
    <property type="match status" value="1"/>
</dbReference>
<dbReference type="InterPro" id="IPR006685">
    <property type="entry name" value="MscS_channel_2nd"/>
</dbReference>
<dbReference type="GO" id="GO:0005886">
    <property type="term" value="C:plasma membrane"/>
    <property type="evidence" value="ECO:0007669"/>
    <property type="project" value="UniProtKB-SubCell"/>
</dbReference>
<comment type="subcellular location">
    <subcellularLocation>
        <location evidence="7">Cell inner membrane</location>
        <topology evidence="7">Multi-pass membrane protein</topology>
    </subcellularLocation>
    <subcellularLocation>
        <location evidence="1">Cell membrane</location>
        <topology evidence="1">Multi-pass membrane protein</topology>
    </subcellularLocation>
</comment>
<dbReference type="SUPFAM" id="SSF82861">
    <property type="entry name" value="Mechanosensitive channel protein MscS (YggB), transmembrane region"/>
    <property type="match status" value="1"/>
</dbReference>
<evidence type="ECO:0000256" key="2">
    <source>
        <dbReference type="ARBA" id="ARBA00008017"/>
    </source>
</evidence>
<evidence type="ECO:0000313" key="10">
    <source>
        <dbReference type="EMBL" id="VEJ49748.1"/>
    </source>
</evidence>
<dbReference type="InterPro" id="IPR008910">
    <property type="entry name" value="MSC_TM_helix"/>
</dbReference>
<dbReference type="InterPro" id="IPR010920">
    <property type="entry name" value="LSM_dom_sf"/>
</dbReference>
<keyword evidence="5 7" id="KW-1133">Transmembrane helix</keyword>
<comment type="similarity">
    <text evidence="2 7">Belongs to the MscS (TC 1.A.23) family.</text>
</comment>
<sequence length="282" mass="30894">MNQESFTQWQQWELLSEKAVNFGMNLAAALAIFLIGKWLAGKIVRLLRLAMNRAKVDITLVSFLCNVAYVLLLVLVIMTALNQVGVPTTSAAALIGGAGLAVGLSLKDQLSNFAAGALIIFFRPFKVGDYIKSSGFEGYVREIKIAQTSLRTYANEEVVIPNSLIMGGTIINKSSLPLWRAQVKVGVDYACDLKVAKAAILAAATEHPKCLQTEKQASVQITNLADSAIEITLWAWTTEADWWGFQCDLYEQVVENLRAVNINIPFPQQDVHITGFTPDSSK</sequence>
<dbReference type="Pfam" id="PF21082">
    <property type="entry name" value="MS_channel_3rd"/>
    <property type="match status" value="1"/>
</dbReference>
<dbReference type="Pfam" id="PF00924">
    <property type="entry name" value="MS_channel_2nd"/>
    <property type="match status" value="1"/>
</dbReference>
<protein>
    <recommendedName>
        <fullName evidence="7">Small-conductance mechanosensitive channel</fullName>
    </recommendedName>
</protein>
<feature type="transmembrane region" description="Helical" evidence="7">
    <location>
        <begin position="87"/>
        <end position="106"/>
    </location>
</feature>
<proteinExistence type="inferred from homology"/>
<accession>A0A3S4ZJB2</accession>
<keyword evidence="7" id="KW-0997">Cell inner membrane</keyword>
<gene>
    <name evidence="10" type="primary">mscS</name>
    <name evidence="10" type="ORF">NCTC12742_00338</name>
</gene>
<evidence type="ECO:0000256" key="4">
    <source>
        <dbReference type="ARBA" id="ARBA00022692"/>
    </source>
</evidence>
<feature type="transmembrane region" description="Helical" evidence="7">
    <location>
        <begin position="20"/>
        <end position="40"/>
    </location>
</feature>
<dbReference type="EMBL" id="LR134533">
    <property type="protein sequence ID" value="VEJ49748.1"/>
    <property type="molecule type" value="Genomic_DNA"/>
</dbReference>
<dbReference type="InterPro" id="IPR023408">
    <property type="entry name" value="MscS_beta-dom_sf"/>
</dbReference>
<dbReference type="Gene3D" id="2.30.30.60">
    <property type="match status" value="1"/>
</dbReference>
<dbReference type="InterPro" id="IPR011066">
    <property type="entry name" value="MscS_channel_C_sf"/>
</dbReference>
<comment type="function">
    <text evidence="7">Mechanosensitive channel that participates in the regulation of osmotic pressure changes within the cell, opening in response to stretch forces in the membrane lipid bilayer, without the need for other proteins. Contributes to normal resistance to hypoosmotic shock. Forms an ion channel of 1.0 nanosiemens conductance with a slight preference for anions.</text>
</comment>
<keyword evidence="7" id="KW-0406">Ion transport</keyword>
<dbReference type="Gene3D" id="3.30.70.100">
    <property type="match status" value="1"/>
</dbReference>
<feature type="transmembrane region" description="Helical" evidence="7">
    <location>
        <begin position="60"/>
        <end position="81"/>
    </location>
</feature>
<feature type="domain" description="Mechanosensitive ion channel MscS C-terminal" evidence="9">
    <location>
        <begin position="183"/>
        <end position="264"/>
    </location>
</feature>
<evidence type="ECO:0000256" key="7">
    <source>
        <dbReference type="RuleBase" id="RU369025"/>
    </source>
</evidence>
<evidence type="ECO:0000256" key="5">
    <source>
        <dbReference type="ARBA" id="ARBA00022989"/>
    </source>
</evidence>
<keyword evidence="4 7" id="KW-0812">Transmembrane</keyword>
<keyword evidence="7" id="KW-0407">Ion channel</keyword>
<keyword evidence="7" id="KW-0813">Transport</keyword>
<comment type="subunit">
    <text evidence="7">Homoheptamer.</text>
</comment>
<comment type="caution">
    <text evidence="7">Lacks conserved residue(s) required for the propagation of feature annotation.</text>
</comment>
<dbReference type="Proteomes" id="UP000272771">
    <property type="component" value="Chromosome"/>
</dbReference>
<reference evidence="10 11" key="1">
    <citation type="submission" date="2018-12" db="EMBL/GenBank/DDBJ databases">
        <authorList>
            <consortium name="Pathogen Informatics"/>
        </authorList>
    </citation>
    <scope>NUCLEOTIDE SEQUENCE [LARGE SCALE GENOMIC DNA]</scope>
    <source>
        <strain evidence="10 11">NCTC12742</strain>
    </source>
</reference>
<dbReference type="InterPro" id="IPR045275">
    <property type="entry name" value="MscS_archaea/bacteria_type"/>
</dbReference>
<organism evidence="10 11">
    <name type="scientific">Neisseria weaveri</name>
    <dbReference type="NCBI Taxonomy" id="28091"/>
    <lineage>
        <taxon>Bacteria</taxon>
        <taxon>Pseudomonadati</taxon>
        <taxon>Pseudomonadota</taxon>
        <taxon>Betaproteobacteria</taxon>
        <taxon>Neisseriales</taxon>
        <taxon>Neisseriaceae</taxon>
        <taxon>Neisseria</taxon>
    </lineage>
</organism>
<dbReference type="InterPro" id="IPR049278">
    <property type="entry name" value="MS_channel_C"/>
</dbReference>
<dbReference type="PANTHER" id="PTHR30221:SF1">
    <property type="entry name" value="SMALL-CONDUCTANCE MECHANOSENSITIVE CHANNEL"/>
    <property type="match status" value="1"/>
</dbReference>
<keyword evidence="6 7" id="KW-0472">Membrane</keyword>
<feature type="domain" description="Mechanosensitive ion channel MscS" evidence="8">
    <location>
        <begin position="110"/>
        <end position="174"/>
    </location>
</feature>
<evidence type="ECO:0000259" key="8">
    <source>
        <dbReference type="Pfam" id="PF00924"/>
    </source>
</evidence>
<evidence type="ECO:0000256" key="6">
    <source>
        <dbReference type="ARBA" id="ARBA00023136"/>
    </source>
</evidence>
<dbReference type="AlphaFoldDB" id="A0A3S4ZJB2"/>
<dbReference type="InterPro" id="IPR011014">
    <property type="entry name" value="MscS_channel_TM-2"/>
</dbReference>
<evidence type="ECO:0000256" key="1">
    <source>
        <dbReference type="ARBA" id="ARBA00004651"/>
    </source>
</evidence>
<evidence type="ECO:0000256" key="3">
    <source>
        <dbReference type="ARBA" id="ARBA00022475"/>
    </source>
</evidence>
<evidence type="ECO:0000313" key="11">
    <source>
        <dbReference type="Proteomes" id="UP000272771"/>
    </source>
</evidence>
<dbReference type="Pfam" id="PF05552">
    <property type="entry name" value="MS_channel_1st_1"/>
    <property type="match status" value="1"/>
</dbReference>